<organism evidence="2 3">
    <name type="scientific">Paenibacillus radicis</name>
    <name type="common">ex Xue et al. 2023</name>
    <dbReference type="NCBI Taxonomy" id="2972489"/>
    <lineage>
        <taxon>Bacteria</taxon>
        <taxon>Bacillati</taxon>
        <taxon>Bacillota</taxon>
        <taxon>Bacilli</taxon>
        <taxon>Bacillales</taxon>
        <taxon>Paenibacillaceae</taxon>
        <taxon>Paenibacillus</taxon>
    </lineage>
</organism>
<dbReference type="EMBL" id="JANQBD010000002">
    <property type="protein sequence ID" value="MCR8630253.1"/>
    <property type="molecule type" value="Genomic_DNA"/>
</dbReference>
<name>A0ABT1YDG2_9BACL</name>
<dbReference type="PANTHER" id="PTHR34819:SF3">
    <property type="entry name" value="CELL SURFACE PROTEIN"/>
    <property type="match status" value="1"/>
</dbReference>
<feature type="domain" description="DUF11" evidence="1">
    <location>
        <begin position="1290"/>
        <end position="1408"/>
    </location>
</feature>
<protein>
    <recommendedName>
        <fullName evidence="1">DUF11 domain-containing protein</fullName>
    </recommendedName>
</protein>
<feature type="domain" description="DUF11" evidence="1">
    <location>
        <begin position="391"/>
        <end position="492"/>
    </location>
</feature>
<dbReference type="SUPFAM" id="SSF49401">
    <property type="entry name" value="Bacterial adhesins"/>
    <property type="match status" value="1"/>
</dbReference>
<dbReference type="RefSeq" id="WP_258211872.1">
    <property type="nucleotide sequence ID" value="NZ_JANQBD010000002.1"/>
</dbReference>
<evidence type="ECO:0000313" key="2">
    <source>
        <dbReference type="EMBL" id="MCR8630253.1"/>
    </source>
</evidence>
<dbReference type="InterPro" id="IPR051172">
    <property type="entry name" value="Chlamydia_OmcB"/>
</dbReference>
<feature type="domain" description="DUF11" evidence="1">
    <location>
        <begin position="780"/>
        <end position="863"/>
    </location>
</feature>
<feature type="domain" description="DUF11" evidence="1">
    <location>
        <begin position="1930"/>
        <end position="2032"/>
    </location>
</feature>
<dbReference type="NCBIfam" id="TIGR01451">
    <property type="entry name" value="B_ant_repeat"/>
    <property type="match status" value="15"/>
</dbReference>
<gene>
    <name evidence="2" type="ORF">NV381_03455</name>
</gene>
<dbReference type="InterPro" id="IPR001434">
    <property type="entry name" value="OmcB-like_DUF11"/>
</dbReference>
<proteinExistence type="predicted"/>
<dbReference type="PANTHER" id="PTHR34819">
    <property type="entry name" value="LARGE CYSTEINE-RICH PERIPLASMIC PROTEIN OMCB"/>
    <property type="match status" value="1"/>
</dbReference>
<feature type="domain" description="DUF11" evidence="1">
    <location>
        <begin position="653"/>
        <end position="757"/>
    </location>
</feature>
<evidence type="ECO:0000259" key="1">
    <source>
        <dbReference type="Pfam" id="PF01345"/>
    </source>
</evidence>
<feature type="domain" description="DUF11" evidence="1">
    <location>
        <begin position="2188"/>
        <end position="2275"/>
    </location>
</feature>
<feature type="domain" description="DUF11" evidence="1">
    <location>
        <begin position="1546"/>
        <end position="1644"/>
    </location>
</feature>
<feature type="domain" description="DUF11" evidence="1">
    <location>
        <begin position="1420"/>
        <end position="1523"/>
    </location>
</feature>
<dbReference type="Proteomes" id="UP001300012">
    <property type="component" value="Unassembled WGS sequence"/>
</dbReference>
<sequence>MSINNSYIWTNKFWDEVNILNWGILKQELQKWSSFIEIKGVINIPLIVRATFNATGAITFTGNTLGLSRSDTAGVPGVQDSIGAFITTNTGSTYGTYPSGTTSLYQSNSSAAILSLPTGSTVLYAELIWGGTYVNGTVNLTSAINNPVTFTTPAVTSSIVPDSATANQVDLGNGALAYVRSANVTSLIQQGMAGTYITSGVVGTIVIPGDSTANHAGWTLGVIYQNPSLPFRNMSIRAGAVLVQATSSAVNTTITGFATPVTGALGGRALFSAQEGDANRTGDQALFGPTTTSLVALSGPNNFAANFFASQINNDAGLINTTGTFGNRNQTNGAPGTNITGGRQGWDITNVDISARLANNQSSAVLSLTTSGDAYVVNGNAIQVDINAPQINVVKSANVSGVINGDSVTYTVTVSNTGTASAASVVLSDALPPGSSFVNGSVSVAGVVKPTYDITAGAPLGSLSFGSSITVTYRANVTSVPSPQQLVNTANAAFTFQSVAGGSIITGVIPSNSVTLPVYSPILTIAKTASTSNATVGNLVTYTLQVVNSGNIGALTTITDNISAGSTFVPNSFRINGVVVTGANPSTGVVIGTVAAGATTTVTFQVLVNTLPSPPQLVDQANSTYTFQPPDGRTVSGSASSNTLSVPVSLPNVTVVKSVSMADAAVGDTINYTSVVSNNGVEAVSNVVFTDPLPAGTALVAGSVTVGGTARPTAVPASGISIGTVAAGTSVSISFQLLITSLPAPAQLVNQSTVSYSSGTFTGLSLSNSTTTPVYQPIIGISKSSSLSNVVVGDNVTYTLIVRNTGNIAAQVTLTDNIPAGSIFIPNSITVNGVIRTGISPDTGIPIGAITPGSIVTVTFQTLLNSLPSPPVLTDQGIAGYTYQLPSGRSLSGSSSSNTLSLSASTPQVSISKSVNLTAAAVNDVLTYTLVVSNTGIEAITSAVISDPIPTGAAFITGSVIINGTTAVNARPDSGISVGTINPSAAITVTFQIKVTSLPSPAQLNNLANVAYKSGSFSGTAVSNTVVTPVYQPIVALSKSASTTNATVGDTFNYLIQVSNAGNIAANVTVTDNIPIGATFDINSVIIGGVPTPGVSPITGIPVGQVAPGDSIAVSFLVTITSLPSTQQLVNQAAASYSFNLPDGRQLPGTANSNVLTVPVSVPNVSLVKSSSPAFVVTGDTLTYTIVVTNRGIANVNNVNLSDILPNNTSFISGSVLVNGVSQPNANPSSGIPIGTLAPGAAVTVTFEEKITMPIPSQINNQSTVSFTSGTFSGSSSSNVTITPVIQPQISLVKSSSSNNATVGDAVIYTVVATNSGNLDAVVTLFDTIPAGAVFSPNSVNVGGVPQPGASPVTGISLGTVKAGTSVSASFEIVVTTLPSPQQLSNTASATYTFMPPDGRLLNGSATSNTVTFPVSAPNIAVTKSTSSTSVAIGDTVTYSITITNNGIEAISKVQFNDPTPVGASFVAGSVTINGVSVPTAVPAAGIALGTLAPSASVAIVYSIIVNSIPNPAVLNNQAAVSFTSGAFSGTTFSNTVTTSVFQPIIALVKSADTINATVGDTVNYTVVVNNTGNYPAQVTLTDNIPAGTTFLPNSVLVNNIPHPGTDPSSGIDAGVVDAASSTVVMFSVVLTTLPSPQQLTNQALGAYVFTLPDGRILNGSAASNTVIIPVSSPNVAVVKSTPSTSVAIGDIVTYTTVLTNTGIESVSNVVFTDPTPAGTSLVAGSVTVNGVTRPSANPSTGVSLGTITAGTTVTIVFNVTVTSLPTPSVLNNQSTVSFTSGAIAAVTFSNTVSTPVYQPILAATKSANTTDATVGDTVVYIVDITNSGNYGASITLTDSIPAGTSFVPNSVLINGFPAAGTDPSAGIPLGNVTTNIEVMFSVIIVSLPTNQQISNQASAAYSFTLPDGRTLNGSIVSNSVMIPVSSPNLNVLKTTLSTDVVVGESVLYSIAVTNNGISNVSNVILTDPVPTGTVFNSGSVTIDGNARPAANPSSGISLGTIAPGATVIATFSITVTSLPNPAQLANRASVSFTSGAFSGASFSNTVITPVYQPIIAVAKSANTTNATVGDTILYSFNLTNSGNLDAQVTLTDNIPTGAEFIPNSVLINGVPQPGANPVGGIAVGTVSPGDSINVTVTLQVTVDSLPSPQQLVNQASASFTFTPPDGIQRSGSVLSNQLVIPVSSPNISVVKSTSAIDAVVGDIITYTIVVSNNGIETVNNVILVDPIPVGTSFVTGSTTIDGTPRPSANPNTGIAIGSIAAGGFSTVSFQVQVITI</sequence>
<feature type="domain" description="DUF11" evidence="1">
    <location>
        <begin position="1035"/>
        <end position="1137"/>
    </location>
</feature>
<feature type="domain" description="DUF11" evidence="1">
    <location>
        <begin position="1165"/>
        <end position="1269"/>
    </location>
</feature>
<feature type="domain" description="DUF11" evidence="1">
    <location>
        <begin position="523"/>
        <end position="612"/>
    </location>
</feature>
<keyword evidence="3" id="KW-1185">Reference proteome</keyword>
<feature type="domain" description="DUF11" evidence="1">
    <location>
        <begin position="909"/>
        <end position="1011"/>
    </location>
</feature>
<accession>A0ABT1YDG2</accession>
<comment type="caution">
    <text evidence="2">The sequence shown here is derived from an EMBL/GenBank/DDBJ whole genome shotgun (WGS) entry which is preliminary data.</text>
</comment>
<dbReference type="Gene3D" id="2.60.40.740">
    <property type="match status" value="12"/>
</dbReference>
<feature type="domain" description="DUF11" evidence="1">
    <location>
        <begin position="1676"/>
        <end position="1778"/>
    </location>
</feature>
<evidence type="ECO:0000313" key="3">
    <source>
        <dbReference type="Proteomes" id="UP001300012"/>
    </source>
</evidence>
<feature type="domain" description="DUF11" evidence="1">
    <location>
        <begin position="2056"/>
        <end position="2159"/>
    </location>
</feature>
<dbReference type="Pfam" id="PF01345">
    <property type="entry name" value="DUF11"/>
    <property type="match status" value="14"/>
</dbReference>
<dbReference type="InterPro" id="IPR047589">
    <property type="entry name" value="DUF11_rpt"/>
</dbReference>
<dbReference type="InterPro" id="IPR008966">
    <property type="entry name" value="Adhesion_dom_sf"/>
</dbReference>
<reference evidence="2 3" key="1">
    <citation type="submission" date="2022-08" db="EMBL/GenBank/DDBJ databases">
        <title>Paenibacillus endoradicis sp. nov., Paenibacillus radicibacter sp. nov and Paenibacillus pararadicis sp. nov., three cold-adapted plant growth-promoting bacteria isolated from root of Larix gmelinii in Great Khingan.</title>
        <authorList>
            <person name="Xue H."/>
        </authorList>
    </citation>
    <scope>NUCLEOTIDE SEQUENCE [LARGE SCALE GENOMIC DNA]</scope>
    <source>
        <strain evidence="2 3">N5-1-1-5</strain>
    </source>
</reference>